<gene>
    <name evidence="2" type="ORF">C8N32_11710</name>
</gene>
<evidence type="ECO:0000313" key="3">
    <source>
        <dbReference type="Proteomes" id="UP000243859"/>
    </source>
</evidence>
<dbReference type="AlphaFoldDB" id="A0A2T5BPR6"/>
<accession>A0A2T5BPR6</accession>
<proteinExistence type="predicted"/>
<evidence type="ECO:0000313" key="2">
    <source>
        <dbReference type="EMBL" id="PTN01062.1"/>
    </source>
</evidence>
<dbReference type="RefSeq" id="WP_170106796.1">
    <property type="nucleotide sequence ID" value="NZ_NHSI01000025.1"/>
</dbReference>
<name>A0A2T5BPR6_9RHOB</name>
<dbReference type="Pfam" id="PF09361">
    <property type="entry name" value="Phasin_2"/>
    <property type="match status" value="1"/>
</dbReference>
<evidence type="ECO:0000259" key="1">
    <source>
        <dbReference type="Pfam" id="PF09361"/>
    </source>
</evidence>
<comment type="caution">
    <text evidence="2">The sequence shown here is derived from an EMBL/GenBank/DDBJ whole genome shotgun (WGS) entry which is preliminary data.</text>
</comment>
<dbReference type="EMBL" id="QAAA01000017">
    <property type="protein sequence ID" value="PTN01062.1"/>
    <property type="molecule type" value="Genomic_DNA"/>
</dbReference>
<reference evidence="2 3" key="1">
    <citation type="submission" date="2018-04" db="EMBL/GenBank/DDBJ databases">
        <title>Genomic Encyclopedia of Archaeal and Bacterial Type Strains, Phase II (KMG-II): from individual species to whole genera.</title>
        <authorList>
            <person name="Goeker M."/>
        </authorList>
    </citation>
    <scope>NUCLEOTIDE SEQUENCE [LARGE SCALE GENOMIC DNA]</scope>
    <source>
        <strain evidence="2 3">DSM 18064</strain>
    </source>
</reference>
<dbReference type="InterPro" id="IPR018968">
    <property type="entry name" value="Phasin"/>
</dbReference>
<feature type="domain" description="Phasin" evidence="1">
    <location>
        <begin position="14"/>
        <end position="94"/>
    </location>
</feature>
<sequence>MAQTDSQDPFEVLQKAQAEGLGILAWLGGTMLNNMARFGTEFTHFAADRLQKDLEAQQALMACRDPQELARLQAGFLEAAMTDYAGETGKVLQMGDLMLRSALRDMG</sequence>
<keyword evidence="3" id="KW-1185">Reference proteome</keyword>
<organism evidence="2 3">
    <name type="scientific">Rhodovulum imhoffii</name>
    <dbReference type="NCBI Taxonomy" id="365340"/>
    <lineage>
        <taxon>Bacteria</taxon>
        <taxon>Pseudomonadati</taxon>
        <taxon>Pseudomonadota</taxon>
        <taxon>Alphaproteobacteria</taxon>
        <taxon>Rhodobacterales</taxon>
        <taxon>Paracoccaceae</taxon>
        <taxon>Rhodovulum</taxon>
    </lineage>
</organism>
<dbReference type="Proteomes" id="UP000243859">
    <property type="component" value="Unassembled WGS sequence"/>
</dbReference>
<protein>
    <submittedName>
        <fullName evidence="2">Phasin protein</fullName>
    </submittedName>
</protein>